<accession>A0ABW3T5P1</accession>
<protein>
    <recommendedName>
        <fullName evidence="3">MarR family transcriptional regulator</fullName>
    </recommendedName>
</protein>
<dbReference type="Proteomes" id="UP001597216">
    <property type="component" value="Unassembled WGS sequence"/>
</dbReference>
<gene>
    <name evidence="1" type="ORF">ACFQ27_10300</name>
</gene>
<proteinExistence type="predicted"/>
<organism evidence="1 2">
    <name type="scientific">Phenylobacterium conjunctum</name>
    <dbReference type="NCBI Taxonomy" id="1298959"/>
    <lineage>
        <taxon>Bacteria</taxon>
        <taxon>Pseudomonadati</taxon>
        <taxon>Pseudomonadota</taxon>
        <taxon>Alphaproteobacteria</taxon>
        <taxon>Caulobacterales</taxon>
        <taxon>Caulobacteraceae</taxon>
        <taxon>Phenylobacterium</taxon>
    </lineage>
</organism>
<evidence type="ECO:0008006" key="3">
    <source>
        <dbReference type="Google" id="ProtNLM"/>
    </source>
</evidence>
<comment type="caution">
    <text evidence="1">The sequence shown here is derived from an EMBL/GenBank/DDBJ whole genome shotgun (WGS) entry which is preliminary data.</text>
</comment>
<evidence type="ECO:0000313" key="2">
    <source>
        <dbReference type="Proteomes" id="UP001597216"/>
    </source>
</evidence>
<reference evidence="2" key="1">
    <citation type="journal article" date="2019" name="Int. J. Syst. Evol. Microbiol.">
        <title>The Global Catalogue of Microorganisms (GCM) 10K type strain sequencing project: providing services to taxonomists for standard genome sequencing and annotation.</title>
        <authorList>
            <consortium name="The Broad Institute Genomics Platform"/>
            <consortium name="The Broad Institute Genome Sequencing Center for Infectious Disease"/>
            <person name="Wu L."/>
            <person name="Ma J."/>
        </authorList>
    </citation>
    <scope>NUCLEOTIDE SEQUENCE [LARGE SCALE GENOMIC DNA]</scope>
    <source>
        <strain evidence="2">CCUG 55074</strain>
    </source>
</reference>
<sequence length="292" mass="31346">MDGAGDIDTGFSPQAIAALQAHPRLTEACNHLARASLAHHAAMDSVGRLLLDDLGRSSLYLAAIVLDKSPDGLTATNLIAATQANRTSSTGRVTEFLRLAQDAGDLVVPSGAERWTRRRLILKPRFLERMRRNMSIQIEGARIIDPALPPPSVLADDAALAQFCFWLGALSTMHRDMVAGPWTPIEIFLSRKSGGRILARLIADQAPGRARLMEAVTISRSGLAREFGVSRAHINKMLADAQAAGALTLSGSDNVVFTEAFSDNATQTFALVIQFMRASLRAAFPGRAHAAL</sequence>
<name>A0ABW3T5P1_9CAUL</name>
<evidence type="ECO:0000313" key="1">
    <source>
        <dbReference type="EMBL" id="MFD1190970.1"/>
    </source>
</evidence>
<dbReference type="EMBL" id="JBHTLQ010000019">
    <property type="protein sequence ID" value="MFD1190970.1"/>
    <property type="molecule type" value="Genomic_DNA"/>
</dbReference>
<keyword evidence="2" id="KW-1185">Reference proteome</keyword>
<dbReference type="RefSeq" id="WP_377353519.1">
    <property type="nucleotide sequence ID" value="NZ_JBHTLQ010000019.1"/>
</dbReference>